<dbReference type="GO" id="GO:0046969">
    <property type="term" value="F:histone H3K9 deacetylase activity, NAD-dependent"/>
    <property type="evidence" value="ECO:0007669"/>
    <property type="project" value="TreeGrafter"/>
</dbReference>
<dbReference type="InterPro" id="IPR026590">
    <property type="entry name" value="Ssirtuin_cat_dom"/>
</dbReference>
<dbReference type="SUPFAM" id="SSF52467">
    <property type="entry name" value="DHS-like NAD/FAD-binding domain"/>
    <property type="match status" value="1"/>
</dbReference>
<dbReference type="PANTHER" id="PTHR11085">
    <property type="entry name" value="NAD-DEPENDENT PROTEIN DEACYLASE SIRTUIN-5, MITOCHONDRIAL-RELATED"/>
    <property type="match status" value="1"/>
</dbReference>
<keyword evidence="7" id="KW-1017">Isopeptide bond</keyword>
<evidence type="ECO:0000256" key="11">
    <source>
        <dbReference type="ARBA" id="ARBA00022695"/>
    </source>
</evidence>
<evidence type="ECO:0000256" key="19">
    <source>
        <dbReference type="ARBA" id="ARBA00022895"/>
    </source>
</evidence>
<keyword evidence="16" id="KW-0832">Ubl conjugation</keyword>
<keyword evidence="8" id="KW-0597">Phosphoprotein</keyword>
<evidence type="ECO:0000256" key="35">
    <source>
        <dbReference type="SAM" id="MobiDB-lite"/>
    </source>
</evidence>
<keyword evidence="14" id="KW-0256">Endoplasmic reticulum</keyword>
<evidence type="ECO:0000256" key="13">
    <source>
        <dbReference type="ARBA" id="ARBA00022763"/>
    </source>
</evidence>
<evidence type="ECO:0000256" key="20">
    <source>
        <dbReference type="ARBA" id="ARBA00022990"/>
    </source>
</evidence>
<evidence type="ECO:0000256" key="4">
    <source>
        <dbReference type="ARBA" id="ARBA00012928"/>
    </source>
</evidence>
<dbReference type="Gene3D" id="2.20.28.200">
    <property type="match status" value="1"/>
</dbReference>
<comment type="subunit">
    <text evidence="30">Homodimer; binds to nucleosomes and DNA ends as a homodimer. Interacts with RELA; interferes with RELA binding to target DNA. Interacts with SMARCA5; promoting recruitment of SMARCA5/SNF2H to double-strand breaks (DSBs) sites. Interacts with the mTORC2 complex; preventing the ability of SIRT6 to deacetylate FOXO1. Interacts with the CLOCK-BMAL1 complex; recruited by the CLOCK-BMAL1 complex to regulate expression of clock-controlled genes. Interacts with CSNK2A2; preventing CSNK2A2 localization to the nucleus.</text>
</comment>
<evidence type="ECO:0000256" key="32">
    <source>
        <dbReference type="ARBA" id="ARBA00076455"/>
    </source>
</evidence>
<evidence type="ECO:0000256" key="33">
    <source>
        <dbReference type="ARBA" id="ARBA00083163"/>
    </source>
</evidence>
<evidence type="ECO:0000256" key="24">
    <source>
        <dbReference type="ARBA" id="ARBA00023315"/>
    </source>
</evidence>
<evidence type="ECO:0000256" key="27">
    <source>
        <dbReference type="ARBA" id="ARBA00048905"/>
    </source>
</evidence>
<evidence type="ECO:0000256" key="25">
    <source>
        <dbReference type="ARBA" id="ARBA00038170"/>
    </source>
</evidence>
<dbReference type="FunFam" id="3.40.50.1220:FF:000038">
    <property type="entry name" value="NAD-dependent protein deacetylase sirtuin-6 isoform X2"/>
    <property type="match status" value="1"/>
</dbReference>
<feature type="compositionally biased region" description="Basic and acidic residues" evidence="35">
    <location>
        <begin position="12"/>
        <end position="24"/>
    </location>
</feature>
<keyword evidence="15 34" id="KW-0862">Zinc</keyword>
<evidence type="ECO:0000256" key="2">
    <source>
        <dbReference type="ARBA" id="ARBA00004240"/>
    </source>
</evidence>
<feature type="region of interest" description="Disordered" evidence="35">
    <location>
        <begin position="1"/>
        <end position="24"/>
    </location>
</feature>
<feature type="binding site" evidence="34">
    <location>
        <position position="166"/>
    </location>
    <ligand>
        <name>Zn(2+)</name>
        <dbReference type="ChEBI" id="CHEBI:29105"/>
    </ligand>
</feature>
<evidence type="ECO:0000313" key="38">
    <source>
        <dbReference type="Proteomes" id="UP001195483"/>
    </source>
</evidence>
<dbReference type="GO" id="GO:0016757">
    <property type="term" value="F:glycosyltransferase activity"/>
    <property type="evidence" value="ECO:0007669"/>
    <property type="project" value="UniProtKB-KW"/>
</dbReference>
<dbReference type="GO" id="GO:0003714">
    <property type="term" value="F:transcription corepressor activity"/>
    <property type="evidence" value="ECO:0007669"/>
    <property type="project" value="TreeGrafter"/>
</dbReference>
<evidence type="ECO:0000256" key="3">
    <source>
        <dbReference type="ARBA" id="ARBA00004574"/>
    </source>
</evidence>
<comment type="catalytic activity">
    <reaction evidence="27">
        <text>N(6)-tetradecanoyl-L-lysyl-[protein] + NAD(+) + H2O = 2''-O-tetradecanoyl-ADP-D-ribose + nicotinamide + L-lysyl-[protein]</text>
        <dbReference type="Rhea" id="RHEA:70567"/>
        <dbReference type="Rhea" id="RHEA-COMP:9752"/>
        <dbReference type="Rhea" id="RHEA-COMP:15437"/>
        <dbReference type="ChEBI" id="CHEBI:15377"/>
        <dbReference type="ChEBI" id="CHEBI:17154"/>
        <dbReference type="ChEBI" id="CHEBI:29969"/>
        <dbReference type="ChEBI" id="CHEBI:57540"/>
        <dbReference type="ChEBI" id="CHEBI:141129"/>
        <dbReference type="ChEBI" id="CHEBI:189674"/>
    </reaction>
    <physiologicalReaction direction="left-to-right" evidence="27">
        <dbReference type="Rhea" id="RHEA:70568"/>
    </physiologicalReaction>
</comment>
<feature type="compositionally biased region" description="Basic and acidic residues" evidence="35">
    <location>
        <begin position="423"/>
        <end position="433"/>
    </location>
</feature>
<dbReference type="FunFam" id="2.20.28.200:FF:000001">
    <property type="entry name" value="NAD-dependent protein deacetylase sirtuin-6"/>
    <property type="match status" value="1"/>
</dbReference>
<comment type="catalytic activity">
    <reaction evidence="26">
        <text>N(6)-hexadecanoyl-L-lysyl-[protein] + NAD(+) + H2O = 2''-O-hexadecanoyl-ADP-D-ribose + nicotinamide + L-lysyl-[protein]</text>
        <dbReference type="Rhea" id="RHEA:70563"/>
        <dbReference type="Rhea" id="RHEA-COMP:9752"/>
        <dbReference type="Rhea" id="RHEA-COMP:14175"/>
        <dbReference type="ChEBI" id="CHEBI:15377"/>
        <dbReference type="ChEBI" id="CHEBI:17154"/>
        <dbReference type="ChEBI" id="CHEBI:29969"/>
        <dbReference type="ChEBI" id="CHEBI:57540"/>
        <dbReference type="ChEBI" id="CHEBI:138936"/>
        <dbReference type="ChEBI" id="CHEBI:189673"/>
    </reaction>
    <physiologicalReaction direction="left-to-right" evidence="26">
        <dbReference type="Rhea" id="RHEA:70564"/>
    </physiologicalReaction>
</comment>
<dbReference type="AlphaFoldDB" id="A0AAE0TF09"/>
<dbReference type="InterPro" id="IPR029035">
    <property type="entry name" value="DHS-like_NAD/FAD-binding_dom"/>
</dbReference>
<keyword evidence="21" id="KW-0520">NAD</keyword>
<dbReference type="EMBL" id="JAEAOA010000842">
    <property type="protein sequence ID" value="KAK3609177.1"/>
    <property type="molecule type" value="Genomic_DNA"/>
</dbReference>
<evidence type="ECO:0000256" key="10">
    <source>
        <dbReference type="ARBA" id="ARBA00022679"/>
    </source>
</evidence>
<evidence type="ECO:0000256" key="29">
    <source>
        <dbReference type="ARBA" id="ARBA00051286"/>
    </source>
</evidence>
<dbReference type="GO" id="GO:0140765">
    <property type="term" value="F:histone H3K56 deacetylase activity, NAD-dependent"/>
    <property type="evidence" value="ECO:0007669"/>
    <property type="project" value="UniProtKB-ARBA"/>
</dbReference>
<dbReference type="GO" id="GO:0005783">
    <property type="term" value="C:endoplasmic reticulum"/>
    <property type="evidence" value="ECO:0007669"/>
    <property type="project" value="UniProtKB-SubCell"/>
</dbReference>
<evidence type="ECO:0000256" key="26">
    <source>
        <dbReference type="ARBA" id="ARBA00048378"/>
    </source>
</evidence>
<keyword evidence="10" id="KW-0808">Transferase</keyword>
<evidence type="ECO:0000256" key="7">
    <source>
        <dbReference type="ARBA" id="ARBA00022499"/>
    </source>
</evidence>
<evidence type="ECO:0000256" key="23">
    <source>
        <dbReference type="ARBA" id="ARBA00023242"/>
    </source>
</evidence>
<evidence type="ECO:0000256" key="34">
    <source>
        <dbReference type="PROSITE-ProRule" id="PRU00236"/>
    </source>
</evidence>
<evidence type="ECO:0000256" key="9">
    <source>
        <dbReference type="ARBA" id="ARBA00022676"/>
    </source>
</evidence>
<dbReference type="InterPro" id="IPR050134">
    <property type="entry name" value="NAD-dep_sirtuin_deacylases"/>
</dbReference>
<keyword evidence="6" id="KW-0217">Developmental protein</keyword>
<dbReference type="GO" id="GO:0006974">
    <property type="term" value="P:DNA damage response"/>
    <property type="evidence" value="ECO:0007669"/>
    <property type="project" value="UniProtKB-KW"/>
</dbReference>
<dbReference type="GO" id="GO:0070403">
    <property type="term" value="F:NAD+ binding"/>
    <property type="evidence" value="ECO:0007669"/>
    <property type="project" value="InterPro"/>
</dbReference>
<name>A0AAE0TF09_9BIVA</name>
<feature type="region of interest" description="Disordered" evidence="35">
    <location>
        <begin position="413"/>
        <end position="433"/>
    </location>
</feature>
<dbReference type="FunFam" id="3.40.50.1220:FF:000029">
    <property type="entry name" value="NAD-dependent protein deacetylase sirtuin-6 isoform X2"/>
    <property type="match status" value="1"/>
</dbReference>
<keyword evidence="13" id="KW-0227">DNA damage</keyword>
<keyword evidence="23" id="KW-0539">Nucleus</keyword>
<protein>
    <recommendedName>
        <fullName evidence="31">NAD-dependent protein deacylase sirtuin-6</fullName>
        <ecNumber evidence="4">2.3.1.286</ecNumber>
    </recommendedName>
    <alternativeName>
        <fullName evidence="33">NAD-dependent protein deacetylase sirtuin-6</fullName>
    </alternativeName>
    <alternativeName>
        <fullName evidence="32">Protein mono-ADP-ribosyltransferase sirtuin-6</fullName>
    </alternativeName>
</protein>
<dbReference type="CDD" id="cd01410">
    <property type="entry name" value="SIRT7"/>
    <property type="match status" value="1"/>
</dbReference>
<sequence length="433" mass="48577">MSVNYAEGLSPYEHKGKCGHPEKFDTPEELEEKIKEFSRLVLQSRHMVVITGAGVSTSAGIPDFRGPNGVWTLEQKGQTPNVSVTFETAVPTVTHRALVALERQGFLKYLISQNVDGLHLRSGFPRNRLAELHGNMFVEECDKCHTQYVRNTVVPTMALRPTGNSCTQQKSRGVCRGKLHDTILDWEDALPDLELELSSQHCRQADLCLCLGTSLQIVPCGNLPLASKRNQGKIVIVNLQPTKHDKKADLRIYAYVDEVMTQVCKRLNIQIDEYYGPTCVLKSIHTQEGEKSMNVVIKDNILLSGYSSEVKEVKVKFETPENHSDGTTIEVHESKIKDEKVKIESGGMNIQADHGDNIHIEKSQSNENFLEKSSSDINRCNAERIEEFKSGCLGRFEIPVEKGAVKRQKCRFQKEANSTSKKAMTEKYKGQTT</sequence>
<evidence type="ECO:0000256" key="1">
    <source>
        <dbReference type="ARBA" id="ARBA00004123"/>
    </source>
</evidence>
<evidence type="ECO:0000256" key="28">
    <source>
        <dbReference type="ARBA" id="ARBA00050216"/>
    </source>
</evidence>
<dbReference type="GO" id="GO:0046872">
    <property type="term" value="F:metal ion binding"/>
    <property type="evidence" value="ECO:0007669"/>
    <property type="project" value="UniProtKB-KW"/>
</dbReference>
<proteinExistence type="inferred from homology"/>
<dbReference type="PANTHER" id="PTHR11085:SF12">
    <property type="entry name" value="NAD-DEPENDENT PROTEIN DEACYLASE SIRTUIN-6"/>
    <property type="match status" value="1"/>
</dbReference>
<evidence type="ECO:0000256" key="21">
    <source>
        <dbReference type="ARBA" id="ARBA00023027"/>
    </source>
</evidence>
<dbReference type="InterPro" id="IPR003000">
    <property type="entry name" value="Sirtuin"/>
</dbReference>
<feature type="active site" description="Proton acceptor" evidence="34">
    <location>
        <position position="133"/>
    </location>
</feature>
<feature type="binding site" evidence="34">
    <location>
        <position position="144"/>
    </location>
    <ligand>
        <name>Zn(2+)</name>
        <dbReference type="ChEBI" id="CHEBI:29105"/>
    </ligand>
</feature>
<evidence type="ECO:0000256" key="14">
    <source>
        <dbReference type="ARBA" id="ARBA00022824"/>
    </source>
</evidence>
<comment type="catalytic activity">
    <reaction evidence="28">
        <text>L-arginyl-[protein] + NAD(+) = N(omega)-(ADP-D-ribosyl)-L-arginyl-[protein] + nicotinamide + H(+)</text>
        <dbReference type="Rhea" id="RHEA:19149"/>
        <dbReference type="Rhea" id="RHEA-COMP:10532"/>
        <dbReference type="Rhea" id="RHEA-COMP:15087"/>
        <dbReference type="ChEBI" id="CHEBI:15378"/>
        <dbReference type="ChEBI" id="CHEBI:17154"/>
        <dbReference type="ChEBI" id="CHEBI:29965"/>
        <dbReference type="ChEBI" id="CHEBI:57540"/>
        <dbReference type="ChEBI" id="CHEBI:142554"/>
    </reaction>
    <physiologicalReaction direction="left-to-right" evidence="28">
        <dbReference type="Rhea" id="RHEA:19150"/>
    </physiologicalReaction>
</comment>
<dbReference type="EC" id="2.3.1.286" evidence="4"/>
<evidence type="ECO:0000256" key="6">
    <source>
        <dbReference type="ARBA" id="ARBA00022473"/>
    </source>
</evidence>
<comment type="catalytic activity">
    <reaction evidence="29">
        <text>L-lysyl-[protein] + NAD(+) = N(6)-(ADP-D-ribosyl)-L-lysyl-[protein] + nicotinamide + H(+)</text>
        <dbReference type="Rhea" id="RHEA:58220"/>
        <dbReference type="Rhea" id="RHEA-COMP:9752"/>
        <dbReference type="Rhea" id="RHEA-COMP:15088"/>
        <dbReference type="ChEBI" id="CHEBI:15378"/>
        <dbReference type="ChEBI" id="CHEBI:17154"/>
        <dbReference type="ChEBI" id="CHEBI:29969"/>
        <dbReference type="ChEBI" id="CHEBI:57540"/>
        <dbReference type="ChEBI" id="CHEBI:142515"/>
    </reaction>
    <physiologicalReaction direction="left-to-right" evidence="29">
        <dbReference type="Rhea" id="RHEA:58221"/>
    </physiologicalReaction>
</comment>
<evidence type="ECO:0000256" key="31">
    <source>
        <dbReference type="ARBA" id="ARBA00071352"/>
    </source>
</evidence>
<feature type="binding site" evidence="34">
    <location>
        <position position="141"/>
    </location>
    <ligand>
        <name>Zn(2+)</name>
        <dbReference type="ChEBI" id="CHEBI:29105"/>
    </ligand>
</feature>
<keyword evidence="9" id="KW-0328">Glycosyltransferase</keyword>
<keyword evidence="20" id="KW-0007">Acetylation</keyword>
<keyword evidence="38" id="KW-1185">Reference proteome</keyword>
<evidence type="ECO:0000259" key="36">
    <source>
        <dbReference type="PROSITE" id="PS50305"/>
    </source>
</evidence>
<reference evidence="37" key="1">
    <citation type="journal article" date="2021" name="Genome Biol. Evol.">
        <title>A High-Quality Reference Genome for a Parasitic Bivalve with Doubly Uniparental Inheritance (Bivalvia: Unionida).</title>
        <authorList>
            <person name="Smith C.H."/>
        </authorList>
    </citation>
    <scope>NUCLEOTIDE SEQUENCE</scope>
    <source>
        <strain evidence="37">CHS0354</strain>
    </source>
</reference>
<dbReference type="PROSITE" id="PS50305">
    <property type="entry name" value="SIRTUIN"/>
    <property type="match status" value="1"/>
</dbReference>
<keyword evidence="22" id="KW-0238">DNA-binding</keyword>
<gene>
    <name evidence="37" type="ORF">CHS0354_013714</name>
</gene>
<comment type="similarity">
    <text evidence="25">Belongs to the sirtuin family. Class IV subfamily.</text>
</comment>
<evidence type="ECO:0000313" key="37">
    <source>
        <dbReference type="EMBL" id="KAK3609177.1"/>
    </source>
</evidence>
<evidence type="ECO:0000256" key="17">
    <source>
        <dbReference type="ARBA" id="ARBA00022853"/>
    </source>
</evidence>
<evidence type="ECO:0000256" key="22">
    <source>
        <dbReference type="ARBA" id="ARBA00023125"/>
    </source>
</evidence>
<dbReference type="Gene3D" id="3.40.50.1220">
    <property type="entry name" value="TPP-binding domain"/>
    <property type="match status" value="1"/>
</dbReference>
<dbReference type="GO" id="GO:0016779">
    <property type="term" value="F:nucleotidyltransferase activity"/>
    <property type="evidence" value="ECO:0007669"/>
    <property type="project" value="UniProtKB-KW"/>
</dbReference>
<evidence type="ECO:0000256" key="18">
    <source>
        <dbReference type="ARBA" id="ARBA00022884"/>
    </source>
</evidence>
<organism evidence="37 38">
    <name type="scientific">Potamilus streckersoni</name>
    <dbReference type="NCBI Taxonomy" id="2493646"/>
    <lineage>
        <taxon>Eukaryota</taxon>
        <taxon>Metazoa</taxon>
        <taxon>Spiralia</taxon>
        <taxon>Lophotrochozoa</taxon>
        <taxon>Mollusca</taxon>
        <taxon>Bivalvia</taxon>
        <taxon>Autobranchia</taxon>
        <taxon>Heteroconchia</taxon>
        <taxon>Palaeoheterodonta</taxon>
        <taxon>Unionida</taxon>
        <taxon>Unionoidea</taxon>
        <taxon>Unionidae</taxon>
        <taxon>Ambleminae</taxon>
        <taxon>Lampsilini</taxon>
        <taxon>Potamilus</taxon>
    </lineage>
</organism>
<keyword evidence="17" id="KW-0156">Chromatin regulator</keyword>
<keyword evidence="12 34" id="KW-0479">Metal-binding</keyword>
<keyword evidence="18" id="KW-0694">RNA-binding</keyword>
<dbReference type="GO" id="GO:0003723">
    <property type="term" value="F:RNA binding"/>
    <property type="evidence" value="ECO:0007669"/>
    <property type="project" value="UniProtKB-KW"/>
</dbReference>
<evidence type="ECO:0000256" key="15">
    <source>
        <dbReference type="ARBA" id="ARBA00022833"/>
    </source>
</evidence>
<keyword evidence="19" id="KW-0779">Telomere</keyword>
<keyword evidence="11" id="KW-0548">Nucleotidyltransferase</keyword>
<evidence type="ECO:0000256" key="16">
    <source>
        <dbReference type="ARBA" id="ARBA00022843"/>
    </source>
</evidence>
<feature type="binding site" evidence="34">
    <location>
        <position position="175"/>
    </location>
    <ligand>
        <name>Zn(2+)</name>
        <dbReference type="ChEBI" id="CHEBI:29105"/>
    </ligand>
</feature>
<dbReference type="Pfam" id="PF02146">
    <property type="entry name" value="SIR2"/>
    <property type="match status" value="1"/>
</dbReference>
<keyword evidence="5" id="KW-0158">Chromosome</keyword>
<evidence type="ECO:0000256" key="30">
    <source>
        <dbReference type="ARBA" id="ARBA00066285"/>
    </source>
</evidence>
<accession>A0AAE0TF09</accession>
<comment type="caution">
    <text evidence="37">The sequence shown here is derived from an EMBL/GenBank/DDBJ whole genome shotgun (WGS) entry which is preliminary data.</text>
</comment>
<dbReference type="GO" id="GO:0000122">
    <property type="term" value="P:negative regulation of transcription by RNA polymerase II"/>
    <property type="evidence" value="ECO:0007669"/>
    <property type="project" value="TreeGrafter"/>
</dbReference>
<dbReference type="GO" id="GO:0005634">
    <property type="term" value="C:nucleus"/>
    <property type="evidence" value="ECO:0007669"/>
    <property type="project" value="UniProtKB-SubCell"/>
</dbReference>
<dbReference type="GO" id="GO:0000781">
    <property type="term" value="C:chromosome, telomeric region"/>
    <property type="evidence" value="ECO:0007669"/>
    <property type="project" value="UniProtKB-SubCell"/>
</dbReference>
<evidence type="ECO:0000256" key="12">
    <source>
        <dbReference type="ARBA" id="ARBA00022723"/>
    </source>
</evidence>
<reference evidence="37" key="3">
    <citation type="submission" date="2023-05" db="EMBL/GenBank/DDBJ databases">
        <authorList>
            <person name="Smith C.H."/>
        </authorList>
    </citation>
    <scope>NUCLEOTIDE SEQUENCE</scope>
    <source>
        <strain evidence="37">CHS0354</strain>
        <tissue evidence="37">Mantle</tissue>
    </source>
</reference>
<dbReference type="GO" id="GO:0003677">
    <property type="term" value="F:DNA binding"/>
    <property type="evidence" value="ECO:0007669"/>
    <property type="project" value="UniProtKB-KW"/>
</dbReference>
<comment type="subcellular location">
    <subcellularLocation>
        <location evidence="3">Chromosome</location>
        <location evidence="3">Telomere</location>
    </subcellularLocation>
    <subcellularLocation>
        <location evidence="2">Endoplasmic reticulum</location>
    </subcellularLocation>
    <subcellularLocation>
        <location evidence="1">Nucleus</location>
    </subcellularLocation>
</comment>
<keyword evidence="24" id="KW-0012">Acyltransferase</keyword>
<reference evidence="37" key="2">
    <citation type="journal article" date="2021" name="Genome Biol. Evol.">
        <title>Developing a high-quality reference genome for a parasitic bivalve with doubly uniparental inheritance (Bivalvia: Unionida).</title>
        <authorList>
            <person name="Smith C.H."/>
        </authorList>
    </citation>
    <scope>NUCLEOTIDE SEQUENCE</scope>
    <source>
        <strain evidence="37">CHS0354</strain>
        <tissue evidence="37">Mantle</tissue>
    </source>
</reference>
<dbReference type="Proteomes" id="UP001195483">
    <property type="component" value="Unassembled WGS sequence"/>
</dbReference>
<feature type="domain" description="Deacetylase sirtuin-type" evidence="36">
    <location>
        <begin position="27"/>
        <end position="270"/>
    </location>
</feature>
<evidence type="ECO:0000256" key="5">
    <source>
        <dbReference type="ARBA" id="ARBA00022454"/>
    </source>
</evidence>
<evidence type="ECO:0000256" key="8">
    <source>
        <dbReference type="ARBA" id="ARBA00022553"/>
    </source>
</evidence>